<evidence type="ECO:0000256" key="1">
    <source>
        <dbReference type="ARBA" id="ARBA00006512"/>
    </source>
</evidence>
<keyword evidence="8" id="KW-0614">Plasmid</keyword>
<keyword evidence="2" id="KW-0547">Nucleotide-binding</keyword>
<evidence type="ECO:0000256" key="5">
    <source>
        <dbReference type="ARBA" id="ARBA00023635"/>
    </source>
</evidence>
<keyword evidence="9" id="KW-1185">Reference proteome</keyword>
<geneLocation type="plasmid" evidence="9">
    <name>prccge525a</name>
</geneLocation>
<name>A0A387G3I4_9HYPH</name>
<dbReference type="InterPro" id="IPR004346">
    <property type="entry name" value="CagE_TrbE_VirB"/>
</dbReference>
<dbReference type="KEGG" id="rjg:CCGE525_37255"/>
<feature type="domain" description="TraG P-loop" evidence="7">
    <location>
        <begin position="635"/>
        <end position="710"/>
    </location>
</feature>
<evidence type="ECO:0000256" key="3">
    <source>
        <dbReference type="ARBA" id="ARBA00022840"/>
    </source>
</evidence>
<dbReference type="Pfam" id="PF03135">
    <property type="entry name" value="CagE_TrbE_VirB"/>
    <property type="match status" value="1"/>
</dbReference>
<gene>
    <name evidence="8" type="ORF">CCGE525_37255</name>
</gene>
<reference evidence="8 9" key="1">
    <citation type="submission" date="2018-10" db="EMBL/GenBank/DDBJ databases">
        <title>Rhizobium etli, R. leguminosarum and a new Rhizobium genospecies from Phaseolus dumosus.</title>
        <authorList>
            <person name="Ramirez-Puebla S.T."/>
            <person name="Rogel-Hernandez M.A."/>
            <person name="Guerrero G."/>
            <person name="Ormeno-Orrillo E."/>
            <person name="Martinez-Romero J.C."/>
            <person name="Negrete-Yankelevich S."/>
            <person name="Martinez-Romero E."/>
        </authorList>
    </citation>
    <scope>NUCLEOTIDE SEQUENCE [LARGE SCALE GENOMIC DNA]</scope>
    <source>
        <strain evidence="8 9">CCGE525</strain>
        <plasmid evidence="9">prccge525a</plasmid>
    </source>
</reference>
<dbReference type="Gene3D" id="3.40.50.300">
    <property type="entry name" value="P-loop containing nucleotide triphosphate hydrolases"/>
    <property type="match status" value="1"/>
</dbReference>
<dbReference type="NCBIfam" id="TIGR00929">
    <property type="entry name" value="VirB4_CagE"/>
    <property type="match status" value="1"/>
</dbReference>
<keyword evidence="3" id="KW-0067">ATP-binding</keyword>
<evidence type="ECO:0000259" key="6">
    <source>
        <dbReference type="Pfam" id="PF03135"/>
    </source>
</evidence>
<dbReference type="InterPro" id="IPR043964">
    <property type="entry name" value="P-loop_TraG"/>
</dbReference>
<dbReference type="PANTHER" id="PTHR30121">
    <property type="entry name" value="UNCHARACTERIZED PROTEIN YJGR-RELATED"/>
    <property type="match status" value="1"/>
</dbReference>
<dbReference type="Pfam" id="PF19044">
    <property type="entry name" value="P-loop_TraG"/>
    <property type="match status" value="1"/>
</dbReference>
<organism evidence="8 9">
    <name type="scientific">Rhizobium jaguaris</name>
    <dbReference type="NCBI Taxonomy" id="1312183"/>
    <lineage>
        <taxon>Bacteria</taxon>
        <taxon>Pseudomonadati</taxon>
        <taxon>Pseudomonadota</taxon>
        <taxon>Alphaproteobacteria</taxon>
        <taxon>Hyphomicrobiales</taxon>
        <taxon>Rhizobiaceae</taxon>
        <taxon>Rhizobium/Agrobacterium group</taxon>
        <taxon>Rhizobium</taxon>
    </lineage>
</organism>
<evidence type="ECO:0000313" key="8">
    <source>
        <dbReference type="EMBL" id="AYG64397.1"/>
    </source>
</evidence>
<dbReference type="PANTHER" id="PTHR30121:SF12">
    <property type="entry name" value="TYPE IV SECRETION SYSTEM PROTEIN CAGE"/>
    <property type="match status" value="1"/>
</dbReference>
<dbReference type="InterPro" id="IPR018145">
    <property type="entry name" value="CagE_TrbE_VirB_cntrl_dom"/>
</dbReference>
<dbReference type="EMBL" id="CP032697">
    <property type="protein sequence ID" value="AYG64397.1"/>
    <property type="molecule type" value="Genomic_DNA"/>
</dbReference>
<feature type="domain" description="CagE TrbE VirB component of type IV transporter system central" evidence="6">
    <location>
        <begin position="187"/>
        <end position="391"/>
    </location>
</feature>
<dbReference type="OrthoDB" id="9816422at2"/>
<evidence type="ECO:0000256" key="2">
    <source>
        <dbReference type="ARBA" id="ARBA00022741"/>
    </source>
</evidence>
<dbReference type="InterPro" id="IPR027417">
    <property type="entry name" value="P-loop_NTPase"/>
</dbReference>
<dbReference type="SUPFAM" id="SSF52540">
    <property type="entry name" value="P-loop containing nucleoside triphosphate hydrolases"/>
    <property type="match status" value="1"/>
</dbReference>
<proteinExistence type="inferred from homology"/>
<dbReference type="GO" id="GO:0005524">
    <property type="term" value="F:ATP binding"/>
    <property type="evidence" value="ECO:0007669"/>
    <property type="project" value="UniProtKB-KW"/>
</dbReference>
<evidence type="ECO:0000256" key="4">
    <source>
        <dbReference type="ARBA" id="ARBA00023026"/>
    </source>
</evidence>
<evidence type="ECO:0000259" key="7">
    <source>
        <dbReference type="Pfam" id="PF19044"/>
    </source>
</evidence>
<sequence>MQRAVRRNLRFGAEIGREKPISAHIPYLRHVDEETLRTKDGMLLSVIKIDGFCHQTADQEIIDVEATVRNTLIRALADSRFAVYSHIVRRRIPPNIGGEFDIPFCRDLDERYRMGLADSRMYTNELYLTVIRRGFQGKVGLADALLSRFRKAAGVSEQALDREARQELRQHLANIVKGMEGYGARILKAVVRDHSVASELLEFLAMLLNGGQPVNMALPRMALDEYLPTRRITFGRRLLEMRGGSDNETRFGAMLSIREYAPYTAAGMIDGLLKIPGEFVLSQSFSLADRAPILSEMDRIERQISVSDERGTSLESAISIARDELVNGRAVMGYHHLSVMALGNSIKETETSAQAITKELQHAGMVVVREDLNAEPAFFAQLPGNFAYIARRALISSRNFCGLASFHNFALGKPSGNYWGPAISLLQTTSMTPYFFNFHKGEVGNFIVTGPTGSGKTVALLFLLAQAMRVRPQPRFAFFDKDRGGEIFIRACGGQYEVLQPGIPTGFNPLQLEDNPDNRSFVYELLSYIVRPRDEAEKLGPEQEKILARAVGQIFDVPIRERLFSDVVHLLRGGEVAGRDDLASRFEAWCDTRGWLFDNPVDLWDTDRGIFGFDLTAVLDDPEIRTAALGYIFFRAGQMLDGIRPMMLFVDEGWKVVSDDKAGAFINDQLKTIRKKNGIVGIGTQSPRDITTSPIAHTLLEQSPTNIFFPNPKADRDSYVRGFGLSEVEFEWVKSTSSTSRQFLVKHDHDSVIARLDLSALPEFIKVLSGRAETVAECERLRRRYGDAPEHWLPYFCGWAQEPSSAFEPMGDEP</sequence>
<comment type="similarity">
    <text evidence="1">Belongs to the TrbE/VirB4 family.</text>
</comment>
<keyword evidence="4" id="KW-0843">Virulence</keyword>
<protein>
    <recommendedName>
        <fullName evidence="5">Type IV secretion system protein virB4</fullName>
    </recommendedName>
</protein>
<dbReference type="RefSeq" id="WP_120709289.1">
    <property type="nucleotide sequence ID" value="NZ_CP032697.1"/>
</dbReference>
<accession>A0A387G3I4</accession>
<evidence type="ECO:0000313" key="9">
    <source>
        <dbReference type="Proteomes" id="UP000282195"/>
    </source>
</evidence>
<dbReference type="Proteomes" id="UP000282195">
    <property type="component" value="Plasmid pRCCGE525a"/>
</dbReference>
<dbReference type="AlphaFoldDB" id="A0A387G3I4"/>
<dbReference type="InterPro" id="IPR051162">
    <property type="entry name" value="T4SS_component"/>
</dbReference>